<evidence type="ECO:0000256" key="7">
    <source>
        <dbReference type="ARBA" id="ARBA00023136"/>
    </source>
</evidence>
<dbReference type="PANTHER" id="PTHR14969:SF62">
    <property type="entry name" value="DECAPRENYLPHOSPHORYL-5-PHOSPHORIBOSE PHOSPHATASE RV3807C-RELATED"/>
    <property type="match status" value="1"/>
</dbReference>
<evidence type="ECO:0000256" key="6">
    <source>
        <dbReference type="ARBA" id="ARBA00022989"/>
    </source>
</evidence>
<gene>
    <name evidence="12" type="ORF">CK501_10375</name>
</gene>
<evidence type="ECO:0000256" key="9">
    <source>
        <dbReference type="ARBA" id="ARBA00047594"/>
    </source>
</evidence>
<dbReference type="GO" id="GO:0050380">
    <property type="term" value="F:undecaprenyl-diphosphatase activity"/>
    <property type="evidence" value="ECO:0007669"/>
    <property type="project" value="UniProtKB-EC"/>
</dbReference>
<dbReference type="SUPFAM" id="SSF48317">
    <property type="entry name" value="Acid phosphatase/Vanadium-dependent haloperoxidase"/>
    <property type="match status" value="1"/>
</dbReference>
<keyword evidence="7 10" id="KW-0472">Membrane</keyword>
<evidence type="ECO:0000256" key="4">
    <source>
        <dbReference type="ARBA" id="ARBA00022692"/>
    </source>
</evidence>
<dbReference type="OrthoDB" id="9780507at2"/>
<dbReference type="AlphaFoldDB" id="A0A2A2F5G4"/>
<dbReference type="PANTHER" id="PTHR14969">
    <property type="entry name" value="SPHINGOSINE-1-PHOSPHATE PHOSPHOHYDROLASE"/>
    <property type="match status" value="1"/>
</dbReference>
<evidence type="ECO:0000313" key="12">
    <source>
        <dbReference type="EMBL" id="PAU80050.1"/>
    </source>
</evidence>
<evidence type="ECO:0000256" key="1">
    <source>
        <dbReference type="ARBA" id="ARBA00004651"/>
    </source>
</evidence>
<feature type="transmembrane region" description="Helical" evidence="10">
    <location>
        <begin position="119"/>
        <end position="142"/>
    </location>
</feature>
<keyword evidence="3" id="KW-1003">Cell membrane</keyword>
<comment type="caution">
    <text evidence="12">The sequence shown here is derived from an EMBL/GenBank/DDBJ whole genome shotgun (WGS) entry which is preliminary data.</text>
</comment>
<evidence type="ECO:0000259" key="11">
    <source>
        <dbReference type="SMART" id="SM00014"/>
    </source>
</evidence>
<evidence type="ECO:0000256" key="10">
    <source>
        <dbReference type="SAM" id="Phobius"/>
    </source>
</evidence>
<evidence type="ECO:0000256" key="5">
    <source>
        <dbReference type="ARBA" id="ARBA00022801"/>
    </source>
</evidence>
<keyword evidence="4 10" id="KW-0812">Transmembrane</keyword>
<name>A0A2A2F5G4_9GAMM</name>
<dbReference type="Proteomes" id="UP000218896">
    <property type="component" value="Unassembled WGS sequence"/>
</dbReference>
<evidence type="ECO:0000256" key="8">
    <source>
        <dbReference type="ARBA" id="ARBA00032707"/>
    </source>
</evidence>
<dbReference type="EMBL" id="NSKD01000004">
    <property type="protein sequence ID" value="PAU80050.1"/>
    <property type="molecule type" value="Genomic_DNA"/>
</dbReference>
<feature type="domain" description="Phosphatidic acid phosphatase type 2/haloperoxidase" evidence="11">
    <location>
        <begin position="68"/>
        <end position="176"/>
    </location>
</feature>
<accession>A0A2A2F5G4</accession>
<protein>
    <recommendedName>
        <fullName evidence="2">undecaprenyl-diphosphate phosphatase</fullName>
        <ecNumber evidence="2">3.6.1.27</ecNumber>
    </recommendedName>
    <alternativeName>
        <fullName evidence="8">Undecaprenyl pyrophosphate phosphatase</fullName>
    </alternativeName>
</protein>
<dbReference type="RefSeq" id="WP_095617670.1">
    <property type="nucleotide sequence ID" value="NZ_NSKD01000004.1"/>
</dbReference>
<comment type="catalytic activity">
    <reaction evidence="9">
        <text>di-trans,octa-cis-undecaprenyl diphosphate + H2O = di-trans,octa-cis-undecaprenyl phosphate + phosphate + H(+)</text>
        <dbReference type="Rhea" id="RHEA:28094"/>
        <dbReference type="ChEBI" id="CHEBI:15377"/>
        <dbReference type="ChEBI" id="CHEBI:15378"/>
        <dbReference type="ChEBI" id="CHEBI:43474"/>
        <dbReference type="ChEBI" id="CHEBI:58405"/>
        <dbReference type="ChEBI" id="CHEBI:60392"/>
        <dbReference type="EC" id="3.6.1.27"/>
    </reaction>
</comment>
<keyword evidence="6 10" id="KW-1133">Transmembrane helix</keyword>
<evidence type="ECO:0000256" key="3">
    <source>
        <dbReference type="ARBA" id="ARBA00022475"/>
    </source>
</evidence>
<proteinExistence type="predicted"/>
<keyword evidence="5" id="KW-0378">Hydrolase</keyword>
<evidence type="ECO:0000313" key="13">
    <source>
        <dbReference type="Proteomes" id="UP000218896"/>
    </source>
</evidence>
<dbReference type="Gene3D" id="1.20.144.10">
    <property type="entry name" value="Phosphatidic acid phosphatase type 2/haloperoxidase"/>
    <property type="match status" value="1"/>
</dbReference>
<sequence>MTPHRLSRVFTRIDHSEGRWCLRLNRSLAFPAVTPFFRVVSRLGDGWLWYALILALPAINGLEGWALAALMTLTGAACTLLYKLLKTCLVRERPFISFPAIHCGSPPLDRGSFPSGHSLHAVCFTVLLFHGMPLLGWAVLPFTMAVLASRVVLGLHYPSDVLAGSLIGAGCAVIALHFAPALSALLPLLPT</sequence>
<feature type="transmembrane region" description="Helical" evidence="10">
    <location>
        <begin position="39"/>
        <end position="59"/>
    </location>
</feature>
<reference evidence="12 13" key="1">
    <citation type="submission" date="2017-08" db="EMBL/GenBank/DDBJ databases">
        <title>Halovibrio sewagensis sp. nov., isolated from wastewater of high salinity.</title>
        <authorList>
            <person name="Dong X."/>
            <person name="Zhang G."/>
        </authorList>
    </citation>
    <scope>NUCLEOTIDE SEQUENCE [LARGE SCALE GENOMIC DNA]</scope>
    <source>
        <strain evidence="12 13">YL5-2</strain>
    </source>
</reference>
<evidence type="ECO:0000256" key="2">
    <source>
        <dbReference type="ARBA" id="ARBA00012374"/>
    </source>
</evidence>
<dbReference type="InterPro" id="IPR000326">
    <property type="entry name" value="PAP2/HPO"/>
</dbReference>
<keyword evidence="13" id="KW-1185">Reference proteome</keyword>
<dbReference type="EC" id="3.6.1.27" evidence="2"/>
<feature type="transmembrane region" description="Helical" evidence="10">
    <location>
        <begin position="162"/>
        <end position="189"/>
    </location>
</feature>
<dbReference type="GO" id="GO:0005886">
    <property type="term" value="C:plasma membrane"/>
    <property type="evidence" value="ECO:0007669"/>
    <property type="project" value="UniProtKB-SubCell"/>
</dbReference>
<dbReference type="Pfam" id="PF01569">
    <property type="entry name" value="PAP2"/>
    <property type="match status" value="1"/>
</dbReference>
<dbReference type="SMART" id="SM00014">
    <property type="entry name" value="acidPPc"/>
    <property type="match status" value="1"/>
</dbReference>
<dbReference type="InterPro" id="IPR036938">
    <property type="entry name" value="PAP2/HPO_sf"/>
</dbReference>
<comment type="subcellular location">
    <subcellularLocation>
        <location evidence="1">Cell membrane</location>
        <topology evidence="1">Multi-pass membrane protein</topology>
    </subcellularLocation>
</comment>
<organism evidence="12 13">
    <name type="scientific">Halovibrio salipaludis</name>
    <dbReference type="NCBI Taxonomy" id="2032626"/>
    <lineage>
        <taxon>Bacteria</taxon>
        <taxon>Pseudomonadati</taxon>
        <taxon>Pseudomonadota</taxon>
        <taxon>Gammaproteobacteria</taxon>
        <taxon>Oceanospirillales</taxon>
        <taxon>Halomonadaceae</taxon>
        <taxon>Halovibrio</taxon>
    </lineage>
</organism>